<dbReference type="STRING" id="369723.Strop_1000"/>
<evidence type="ECO:0000259" key="1">
    <source>
        <dbReference type="Pfam" id="PF01930"/>
    </source>
</evidence>
<name>A4X3M5_SALTO</name>
<dbReference type="PANTHER" id="PTHR37168">
    <property type="entry name" value="CRISPR-ASSOCIATED EXONUCLEASE CAS4"/>
    <property type="match status" value="1"/>
</dbReference>
<dbReference type="KEGG" id="stp:Strop_1000"/>
<protein>
    <submittedName>
        <fullName evidence="2">CRISPR-associated exonuclease, Cas4 family</fullName>
    </submittedName>
</protein>
<proteinExistence type="predicted"/>
<evidence type="ECO:0000313" key="2">
    <source>
        <dbReference type="EMBL" id="ABP53475.1"/>
    </source>
</evidence>
<dbReference type="InterPro" id="IPR011604">
    <property type="entry name" value="PDDEXK-like_dom_sf"/>
</dbReference>
<keyword evidence="2" id="KW-0378">Hydrolase</keyword>
<organism evidence="2 3">
    <name type="scientific">Salinispora tropica (strain ATCC BAA-916 / DSM 44818 / JCM 13857 / NBRC 105044 / CNB-440)</name>
    <dbReference type="NCBI Taxonomy" id="369723"/>
    <lineage>
        <taxon>Bacteria</taxon>
        <taxon>Bacillati</taxon>
        <taxon>Actinomycetota</taxon>
        <taxon>Actinomycetes</taxon>
        <taxon>Micromonosporales</taxon>
        <taxon>Micromonosporaceae</taxon>
        <taxon>Salinispora</taxon>
    </lineage>
</organism>
<accession>A4X3M5</accession>
<keyword evidence="2" id="KW-0269">Exonuclease</keyword>
<keyword evidence="2" id="KW-0540">Nuclease</keyword>
<dbReference type="EMBL" id="CP000667">
    <property type="protein sequence ID" value="ABP53475.1"/>
    <property type="molecule type" value="Genomic_DNA"/>
</dbReference>
<gene>
    <name evidence="2" type="ordered locus">Strop_1000</name>
</gene>
<dbReference type="PATRIC" id="fig|369723.5.peg.1021"/>
<feature type="domain" description="DUF83" evidence="1">
    <location>
        <begin position="15"/>
        <end position="169"/>
    </location>
</feature>
<dbReference type="GO" id="GO:0004527">
    <property type="term" value="F:exonuclease activity"/>
    <property type="evidence" value="ECO:0007669"/>
    <property type="project" value="UniProtKB-KW"/>
</dbReference>
<sequence length="172" mass="19608">MTTDRDTDDTDEIGGVHVRYLLHCPRQLWLYSHGYRPEARNEAVAFGESVDDTTYRRHAGVDLGAARIDWVTRGAIVHETKSSREPSPQHNAQVLHYCLLLARRGVTIRGGVVHYPLIRRAVKINWDARARRIAEETEVKTRQVIATDAPAPRLPRAQCRGCSYRDYCWGDS</sequence>
<dbReference type="AlphaFoldDB" id="A4X3M5"/>
<dbReference type="Gene3D" id="3.90.320.10">
    <property type="match status" value="1"/>
</dbReference>
<keyword evidence="3" id="KW-1185">Reference proteome</keyword>
<dbReference type="PANTHER" id="PTHR37168:SF1">
    <property type="entry name" value="CRISPR-ASSOCIATED EXONUCLEASE CAS4"/>
    <property type="match status" value="1"/>
</dbReference>
<reference evidence="3" key="1">
    <citation type="journal article" date="2007" name="Proc. Natl. Acad. Sci. U.S.A.">
        <title>Genome sequencing reveals complex secondary metabolome in the marine actinomycete Salinispora tropica.</title>
        <authorList>
            <person name="Udwary D.W."/>
            <person name="Zeigler L."/>
            <person name="Asolkar R.N."/>
            <person name="Singan V."/>
            <person name="Lapidus A."/>
            <person name="Fenical W."/>
            <person name="Jensen P.R."/>
            <person name="Moore B.S."/>
        </authorList>
    </citation>
    <scope>NUCLEOTIDE SEQUENCE [LARGE SCALE GENOMIC DNA]</scope>
    <source>
        <strain evidence="3">ATCC BAA-916 / DSM 44818 / CNB-440</strain>
    </source>
</reference>
<dbReference type="InterPro" id="IPR022765">
    <property type="entry name" value="Dna2/Cas4_DUF83"/>
</dbReference>
<dbReference type="HOGENOM" id="CLU_133784_0_0_11"/>
<dbReference type="Pfam" id="PF01930">
    <property type="entry name" value="Cas_Cas4"/>
    <property type="match status" value="1"/>
</dbReference>
<dbReference type="Proteomes" id="UP000000235">
    <property type="component" value="Chromosome"/>
</dbReference>
<evidence type="ECO:0000313" key="3">
    <source>
        <dbReference type="Proteomes" id="UP000000235"/>
    </source>
</evidence>
<dbReference type="RefSeq" id="WP_011904909.1">
    <property type="nucleotide sequence ID" value="NC_009380.1"/>
</dbReference>
<dbReference type="eggNOG" id="COG1468">
    <property type="taxonomic scope" value="Bacteria"/>
</dbReference>